<dbReference type="AlphaFoldDB" id="A0AAN6LRF6"/>
<keyword evidence="1" id="KW-0812">Transmembrane</keyword>
<gene>
    <name evidence="2" type="ORF">GRF29_112g70178</name>
</gene>
<comment type="caution">
    <text evidence="2">The sequence shown here is derived from an EMBL/GenBank/DDBJ whole genome shotgun (WGS) entry which is preliminary data.</text>
</comment>
<organism evidence="2 3">
    <name type="scientific">Pseudopithomyces chartarum</name>
    <dbReference type="NCBI Taxonomy" id="1892770"/>
    <lineage>
        <taxon>Eukaryota</taxon>
        <taxon>Fungi</taxon>
        <taxon>Dikarya</taxon>
        <taxon>Ascomycota</taxon>
        <taxon>Pezizomycotina</taxon>
        <taxon>Dothideomycetes</taxon>
        <taxon>Pleosporomycetidae</taxon>
        <taxon>Pleosporales</taxon>
        <taxon>Massarineae</taxon>
        <taxon>Didymosphaeriaceae</taxon>
        <taxon>Pseudopithomyces</taxon>
    </lineage>
</organism>
<keyword evidence="3" id="KW-1185">Reference proteome</keyword>
<evidence type="ECO:0000313" key="2">
    <source>
        <dbReference type="EMBL" id="KAK3203058.1"/>
    </source>
</evidence>
<accession>A0AAN6LRF6</accession>
<name>A0AAN6LRF6_9PLEO</name>
<evidence type="ECO:0000256" key="1">
    <source>
        <dbReference type="SAM" id="Phobius"/>
    </source>
</evidence>
<keyword evidence="1" id="KW-1133">Transmembrane helix</keyword>
<protein>
    <submittedName>
        <fullName evidence="2">Uncharacterized protein</fullName>
    </submittedName>
</protein>
<dbReference type="EMBL" id="WVTA01000011">
    <property type="protein sequence ID" value="KAK3203058.1"/>
    <property type="molecule type" value="Genomic_DNA"/>
</dbReference>
<feature type="transmembrane region" description="Helical" evidence="1">
    <location>
        <begin position="295"/>
        <end position="318"/>
    </location>
</feature>
<dbReference type="Proteomes" id="UP001280581">
    <property type="component" value="Unassembled WGS sequence"/>
</dbReference>
<proteinExistence type="predicted"/>
<keyword evidence="1" id="KW-0472">Membrane</keyword>
<reference evidence="2 3" key="1">
    <citation type="submission" date="2021-02" db="EMBL/GenBank/DDBJ databases">
        <title>Genome assembly of Pseudopithomyces chartarum.</title>
        <authorList>
            <person name="Jauregui R."/>
            <person name="Singh J."/>
            <person name="Voisey C."/>
        </authorList>
    </citation>
    <scope>NUCLEOTIDE SEQUENCE [LARGE SCALE GENOMIC DNA]</scope>
    <source>
        <strain evidence="2 3">AGR01</strain>
    </source>
</reference>
<evidence type="ECO:0000313" key="3">
    <source>
        <dbReference type="Proteomes" id="UP001280581"/>
    </source>
</evidence>
<sequence>MIDRSKSKYREKHWFLSRSARATRIIIDASIVGGNAPGKQPVGRVSGPSFQLSSFLSAAMKSFEWDATTASGNALQPLVMASCIWNPSFQINSTYASVRFPDQEGSSYRLLELYDERTWNHYSPSWFAPPEDMKHSLLGVFPHANEVDWAKNPPPNSAWTNAHGCTIDAYWNQARYELPSSSIGPPTIFTASRTNSSYRGSLIEISPSFAYSKLSTMDWYWADSPPSDNITLLLLDEINSYGEVMLALSLFNILQTYPASFSYEDSYSSIPANNVVFPFEIVRTVYGYETASATVVLSLMVLGIYSLLSLVYMLFILVTGRTSTAWSSAAELCTLALQSRKPDHLGHVGVGIETMATFKEGVFIRINKNNEPELLFKGDRDVQSDGNSRLELNKAY</sequence>